<evidence type="ECO:0000313" key="2">
    <source>
        <dbReference type="Proteomes" id="UP001558850"/>
    </source>
</evidence>
<gene>
    <name evidence="1" type="ORF">AB4Y32_19505</name>
</gene>
<organism evidence="1 2">
    <name type="scientific">Paraburkholderia phymatum</name>
    <dbReference type="NCBI Taxonomy" id="148447"/>
    <lineage>
        <taxon>Bacteria</taxon>
        <taxon>Pseudomonadati</taxon>
        <taxon>Pseudomonadota</taxon>
        <taxon>Betaproteobacteria</taxon>
        <taxon>Burkholderiales</taxon>
        <taxon>Burkholderiaceae</taxon>
        <taxon>Paraburkholderia</taxon>
    </lineage>
</organism>
<keyword evidence="2" id="KW-1185">Reference proteome</keyword>
<name>A0ACC6U2N7_9BURK</name>
<reference evidence="1" key="1">
    <citation type="submission" date="2024-07" db="EMBL/GenBank/DDBJ databases">
        <title>A survey of Mimosa microsymbionts across Brazilian biomes reveals a high diversity of Paraburkholderia nodulating endemic species, but also that Cupriavidus is common as a symbiont of widespread species.</title>
        <authorList>
            <person name="Rouws L."/>
            <person name="Barauna A."/>
            <person name="Beukes C."/>
            <person name="Rouws J.R.C."/>
            <person name="De Faria S.M."/>
            <person name="Gross E."/>
            <person name="Bueno Dos Reis Junior F."/>
            <person name="Simon M.F."/>
            <person name="Maluk M."/>
            <person name="Odee D.W."/>
            <person name="Kenicer G."/>
            <person name="Young J.P.W."/>
            <person name="Reis V.M."/>
            <person name="Zilli J."/>
            <person name="James E.K."/>
        </authorList>
    </citation>
    <scope>NUCLEOTIDE SEQUENCE</scope>
    <source>
        <strain evidence="1">EG181B</strain>
    </source>
</reference>
<dbReference type="Proteomes" id="UP001558850">
    <property type="component" value="Unassembled WGS sequence"/>
</dbReference>
<protein>
    <submittedName>
        <fullName evidence="1">Uncharacterized protein</fullName>
    </submittedName>
</protein>
<comment type="caution">
    <text evidence="1">The sequence shown here is derived from an EMBL/GenBank/DDBJ whole genome shotgun (WGS) entry which is preliminary data.</text>
</comment>
<dbReference type="EMBL" id="JBFRCH010000010">
    <property type="protein sequence ID" value="MEX3933963.1"/>
    <property type="molecule type" value="Genomic_DNA"/>
</dbReference>
<evidence type="ECO:0000313" key="1">
    <source>
        <dbReference type="EMBL" id="MEX3933963.1"/>
    </source>
</evidence>
<proteinExistence type="predicted"/>
<sequence>MKRAIESAECINSARDEQLAGWPGTSLPSAGGRQSALKICVHRPIQQLPTHLRDLALKTKILLASIAASVALCACAPSVPVQGVQFTPMAATQQQRIRIVDTVHVRLSTGYSRRISSGSLWRLAGELPQGFAYRPINDVFTVEGRQVHEAWLVVKNDRLVGFYLPGESHFSPLDPTQSITTETLHD</sequence>
<accession>A0ACC6U2N7</accession>